<dbReference type="GO" id="GO:0005737">
    <property type="term" value="C:cytoplasm"/>
    <property type="evidence" value="ECO:0007669"/>
    <property type="project" value="TreeGrafter"/>
</dbReference>
<comment type="similarity">
    <text evidence="10">Belongs to the peroxiredoxin family. BCP/PrxQ subfamily.</text>
</comment>
<evidence type="ECO:0000313" key="15">
    <source>
        <dbReference type="EMBL" id="PEN07673.1"/>
    </source>
</evidence>
<feature type="active site" description="Cysteine sulfenic acid (-SOH) intermediate; for peroxidase activity" evidence="13">
    <location>
        <position position="50"/>
    </location>
</feature>
<dbReference type="AlphaFoldDB" id="A0A2H3NQ09"/>
<dbReference type="InterPro" id="IPR024706">
    <property type="entry name" value="Peroxiredoxin_AhpC-typ"/>
</dbReference>
<dbReference type="RefSeq" id="WP_098061862.1">
    <property type="nucleotide sequence ID" value="NZ_PDEP01000005.1"/>
</dbReference>
<dbReference type="InterPro" id="IPR050924">
    <property type="entry name" value="Peroxiredoxin_BCP/PrxQ"/>
</dbReference>
<keyword evidence="6" id="KW-0560">Oxidoreductase</keyword>
<evidence type="ECO:0000259" key="14">
    <source>
        <dbReference type="PROSITE" id="PS51352"/>
    </source>
</evidence>
<keyword evidence="8" id="KW-0676">Redox-active center</keyword>
<reference evidence="15 16" key="1">
    <citation type="submission" date="2017-10" db="EMBL/GenBank/DDBJ databases">
        <title>Draft genome of Longimonas halophila.</title>
        <authorList>
            <person name="Goh K.M."/>
            <person name="Shamsir M.S."/>
            <person name="Lim S.W."/>
        </authorList>
    </citation>
    <scope>NUCLEOTIDE SEQUENCE [LARGE SCALE GENOMIC DNA]</scope>
    <source>
        <strain evidence="15 16">KCTC 42399</strain>
    </source>
</reference>
<keyword evidence="16" id="KW-1185">Reference proteome</keyword>
<dbReference type="CDD" id="cd03017">
    <property type="entry name" value="PRX_BCP"/>
    <property type="match status" value="1"/>
</dbReference>
<protein>
    <recommendedName>
        <fullName evidence="3">thioredoxin-dependent peroxiredoxin</fullName>
        <ecNumber evidence="3">1.11.1.24</ecNumber>
    </recommendedName>
    <alternativeName>
        <fullName evidence="9">Thioredoxin peroxidase</fullName>
    </alternativeName>
    <alternativeName>
        <fullName evidence="11">Thioredoxin-dependent peroxiredoxin Bcp</fullName>
    </alternativeName>
</protein>
<dbReference type="EMBL" id="PDEP01000005">
    <property type="protein sequence ID" value="PEN07673.1"/>
    <property type="molecule type" value="Genomic_DNA"/>
</dbReference>
<evidence type="ECO:0000256" key="10">
    <source>
        <dbReference type="ARBA" id="ARBA00038489"/>
    </source>
</evidence>
<dbReference type="PANTHER" id="PTHR42801:SF4">
    <property type="entry name" value="AHPC_TSA FAMILY PROTEIN"/>
    <property type="match status" value="1"/>
</dbReference>
<dbReference type="SUPFAM" id="SSF52833">
    <property type="entry name" value="Thioredoxin-like"/>
    <property type="match status" value="1"/>
</dbReference>
<dbReference type="Proteomes" id="UP000221024">
    <property type="component" value="Unassembled WGS sequence"/>
</dbReference>
<keyword evidence="7" id="KW-1015">Disulfide bond</keyword>
<evidence type="ECO:0000256" key="5">
    <source>
        <dbReference type="ARBA" id="ARBA00022862"/>
    </source>
</evidence>
<sequence>MPPTINRLAVGTEAPDFTAATQDNEPLTLSDYRGTWVALYFYPKDNTPGCTKQACTLRDGYTELQDNGIAVIGVSEDGVDSHTDFASEYDLPFPLVADPEHDILTAYGVYGERNLYGNTVVGTKRTTYLIDPDGVIRHVFKRPKTDAHVEEILGKWEAL</sequence>
<evidence type="ECO:0000256" key="12">
    <source>
        <dbReference type="ARBA" id="ARBA00049091"/>
    </source>
</evidence>
<evidence type="ECO:0000256" key="7">
    <source>
        <dbReference type="ARBA" id="ARBA00023157"/>
    </source>
</evidence>
<accession>A0A2H3NQ09</accession>
<dbReference type="Gene3D" id="3.40.30.10">
    <property type="entry name" value="Glutaredoxin"/>
    <property type="match status" value="1"/>
</dbReference>
<organism evidence="15 16">
    <name type="scientific">Longimonas halophila</name>
    <dbReference type="NCBI Taxonomy" id="1469170"/>
    <lineage>
        <taxon>Bacteria</taxon>
        <taxon>Pseudomonadati</taxon>
        <taxon>Rhodothermota</taxon>
        <taxon>Rhodothermia</taxon>
        <taxon>Rhodothermales</taxon>
        <taxon>Salisaetaceae</taxon>
        <taxon>Longimonas</taxon>
    </lineage>
</organism>
<evidence type="ECO:0000256" key="9">
    <source>
        <dbReference type="ARBA" id="ARBA00032824"/>
    </source>
</evidence>
<comment type="function">
    <text evidence="1">Thiol-specific peroxidase that catalyzes the reduction of hydrogen peroxide and organic hydroperoxides to water and alcohols, respectively. Plays a role in cell protection against oxidative stress by detoxifying peroxides and as sensor of hydrogen peroxide-mediated signaling events.</text>
</comment>
<dbReference type="GO" id="GO:0045454">
    <property type="term" value="P:cell redox homeostasis"/>
    <property type="evidence" value="ECO:0007669"/>
    <property type="project" value="TreeGrafter"/>
</dbReference>
<dbReference type="PROSITE" id="PS51352">
    <property type="entry name" value="THIOREDOXIN_2"/>
    <property type="match status" value="1"/>
</dbReference>
<dbReference type="NCBIfam" id="NF006960">
    <property type="entry name" value="PRK09437.1"/>
    <property type="match status" value="1"/>
</dbReference>
<evidence type="ECO:0000256" key="8">
    <source>
        <dbReference type="ARBA" id="ARBA00023284"/>
    </source>
</evidence>
<name>A0A2H3NQ09_9BACT</name>
<dbReference type="GO" id="GO:0034599">
    <property type="term" value="P:cellular response to oxidative stress"/>
    <property type="evidence" value="ECO:0007669"/>
    <property type="project" value="TreeGrafter"/>
</dbReference>
<evidence type="ECO:0000256" key="6">
    <source>
        <dbReference type="ARBA" id="ARBA00023002"/>
    </source>
</evidence>
<comment type="catalytic activity">
    <reaction evidence="12">
        <text>a hydroperoxide + [thioredoxin]-dithiol = an alcohol + [thioredoxin]-disulfide + H2O</text>
        <dbReference type="Rhea" id="RHEA:62620"/>
        <dbReference type="Rhea" id="RHEA-COMP:10698"/>
        <dbReference type="Rhea" id="RHEA-COMP:10700"/>
        <dbReference type="ChEBI" id="CHEBI:15377"/>
        <dbReference type="ChEBI" id="CHEBI:29950"/>
        <dbReference type="ChEBI" id="CHEBI:30879"/>
        <dbReference type="ChEBI" id="CHEBI:35924"/>
        <dbReference type="ChEBI" id="CHEBI:50058"/>
        <dbReference type="EC" id="1.11.1.24"/>
    </reaction>
</comment>
<dbReference type="OrthoDB" id="9812811at2"/>
<dbReference type="EC" id="1.11.1.24" evidence="3"/>
<proteinExistence type="inferred from homology"/>
<dbReference type="InterPro" id="IPR000866">
    <property type="entry name" value="AhpC/TSA"/>
</dbReference>
<evidence type="ECO:0000256" key="2">
    <source>
        <dbReference type="ARBA" id="ARBA00011245"/>
    </source>
</evidence>
<keyword evidence="4 15" id="KW-0575">Peroxidase</keyword>
<dbReference type="PIRSF" id="PIRSF000239">
    <property type="entry name" value="AHPC"/>
    <property type="match status" value="1"/>
</dbReference>
<evidence type="ECO:0000256" key="4">
    <source>
        <dbReference type="ARBA" id="ARBA00022559"/>
    </source>
</evidence>
<evidence type="ECO:0000256" key="1">
    <source>
        <dbReference type="ARBA" id="ARBA00003330"/>
    </source>
</evidence>
<dbReference type="InterPro" id="IPR036249">
    <property type="entry name" value="Thioredoxin-like_sf"/>
</dbReference>
<feature type="domain" description="Thioredoxin" evidence="14">
    <location>
        <begin position="8"/>
        <end position="159"/>
    </location>
</feature>
<comment type="subunit">
    <text evidence="2">Monomer.</text>
</comment>
<dbReference type="Pfam" id="PF00578">
    <property type="entry name" value="AhpC-TSA"/>
    <property type="match status" value="1"/>
</dbReference>
<gene>
    <name evidence="15" type="ORF">CRI93_06735</name>
</gene>
<dbReference type="FunFam" id="3.40.30.10:FF:000007">
    <property type="entry name" value="Thioredoxin-dependent thiol peroxidase"/>
    <property type="match status" value="1"/>
</dbReference>
<evidence type="ECO:0000313" key="16">
    <source>
        <dbReference type="Proteomes" id="UP000221024"/>
    </source>
</evidence>
<dbReference type="GO" id="GO:0008379">
    <property type="term" value="F:thioredoxin peroxidase activity"/>
    <property type="evidence" value="ECO:0007669"/>
    <property type="project" value="TreeGrafter"/>
</dbReference>
<dbReference type="PANTHER" id="PTHR42801">
    <property type="entry name" value="THIOREDOXIN-DEPENDENT PEROXIDE REDUCTASE"/>
    <property type="match status" value="1"/>
</dbReference>
<comment type="caution">
    <text evidence="15">The sequence shown here is derived from an EMBL/GenBank/DDBJ whole genome shotgun (WGS) entry which is preliminary data.</text>
</comment>
<evidence type="ECO:0000256" key="11">
    <source>
        <dbReference type="ARBA" id="ARBA00042639"/>
    </source>
</evidence>
<evidence type="ECO:0000256" key="3">
    <source>
        <dbReference type="ARBA" id="ARBA00013017"/>
    </source>
</evidence>
<evidence type="ECO:0000256" key="13">
    <source>
        <dbReference type="PIRSR" id="PIRSR000239-1"/>
    </source>
</evidence>
<dbReference type="InterPro" id="IPR013766">
    <property type="entry name" value="Thioredoxin_domain"/>
</dbReference>
<keyword evidence="5" id="KW-0049">Antioxidant</keyword>